<accession>A0A1R3IXY6</accession>
<dbReference type="Gramene" id="OMO87423">
    <property type="protein sequence ID" value="OMO87423"/>
    <property type="gene ID" value="CCACVL1_09066"/>
</dbReference>
<proteinExistence type="predicted"/>
<evidence type="ECO:0000313" key="2">
    <source>
        <dbReference type="Proteomes" id="UP000188268"/>
    </source>
</evidence>
<evidence type="ECO:0000313" key="1">
    <source>
        <dbReference type="EMBL" id="OMO87423.1"/>
    </source>
</evidence>
<comment type="caution">
    <text evidence="1">The sequence shown here is derived from an EMBL/GenBank/DDBJ whole genome shotgun (WGS) entry which is preliminary data.</text>
</comment>
<sequence>MAQVLFPKPSSIIDFIHGAV</sequence>
<protein>
    <submittedName>
        <fullName evidence="1">Uncharacterized protein</fullName>
    </submittedName>
</protein>
<dbReference type="Proteomes" id="UP000188268">
    <property type="component" value="Unassembled WGS sequence"/>
</dbReference>
<dbReference type="EMBL" id="AWWV01009221">
    <property type="protein sequence ID" value="OMO87423.1"/>
    <property type="molecule type" value="Genomic_DNA"/>
</dbReference>
<gene>
    <name evidence="1" type="ORF">CCACVL1_09066</name>
</gene>
<organism evidence="1 2">
    <name type="scientific">Corchorus capsularis</name>
    <name type="common">Jute</name>
    <dbReference type="NCBI Taxonomy" id="210143"/>
    <lineage>
        <taxon>Eukaryota</taxon>
        <taxon>Viridiplantae</taxon>
        <taxon>Streptophyta</taxon>
        <taxon>Embryophyta</taxon>
        <taxon>Tracheophyta</taxon>
        <taxon>Spermatophyta</taxon>
        <taxon>Magnoliopsida</taxon>
        <taxon>eudicotyledons</taxon>
        <taxon>Gunneridae</taxon>
        <taxon>Pentapetalae</taxon>
        <taxon>rosids</taxon>
        <taxon>malvids</taxon>
        <taxon>Malvales</taxon>
        <taxon>Malvaceae</taxon>
        <taxon>Grewioideae</taxon>
        <taxon>Apeibeae</taxon>
        <taxon>Corchorus</taxon>
    </lineage>
</organism>
<keyword evidence="2" id="KW-1185">Reference proteome</keyword>
<name>A0A1R3IXY6_COCAP</name>
<dbReference type="AlphaFoldDB" id="A0A1R3IXY6"/>
<reference evidence="1 2" key="1">
    <citation type="submission" date="2013-09" db="EMBL/GenBank/DDBJ databases">
        <title>Corchorus capsularis genome sequencing.</title>
        <authorList>
            <person name="Alam M."/>
            <person name="Haque M.S."/>
            <person name="Islam M.S."/>
            <person name="Emdad E.M."/>
            <person name="Islam M.M."/>
            <person name="Ahmed B."/>
            <person name="Halim A."/>
            <person name="Hossen Q.M.M."/>
            <person name="Hossain M.Z."/>
            <person name="Ahmed R."/>
            <person name="Khan M.M."/>
            <person name="Islam R."/>
            <person name="Rashid M.M."/>
            <person name="Khan S.A."/>
            <person name="Rahman M.S."/>
            <person name="Alam M."/>
        </authorList>
    </citation>
    <scope>NUCLEOTIDE SEQUENCE [LARGE SCALE GENOMIC DNA]</scope>
    <source>
        <strain evidence="2">cv. CVL-1</strain>
        <tissue evidence="1">Whole seedling</tissue>
    </source>
</reference>